<dbReference type="GO" id="GO:0071111">
    <property type="term" value="F:cyclic-guanylate-specific phosphodiesterase activity"/>
    <property type="evidence" value="ECO:0007669"/>
    <property type="project" value="InterPro"/>
</dbReference>
<dbReference type="SMART" id="SM00091">
    <property type="entry name" value="PAS"/>
    <property type="match status" value="1"/>
</dbReference>
<feature type="domain" description="GGDEF" evidence="4">
    <location>
        <begin position="488"/>
        <end position="615"/>
    </location>
</feature>
<accession>A0A285NX45</accession>
<dbReference type="Pfam" id="PF00563">
    <property type="entry name" value="EAL"/>
    <property type="match status" value="1"/>
</dbReference>
<dbReference type="SMART" id="SM00267">
    <property type="entry name" value="GGDEF"/>
    <property type="match status" value="1"/>
</dbReference>
<protein>
    <submittedName>
        <fullName evidence="5">PAS domain S-box-containing protein/diguanylate cyclase (GGDEF) domain-containing protein</fullName>
    </submittedName>
</protein>
<dbReference type="InterPro" id="IPR035919">
    <property type="entry name" value="EAL_sf"/>
</dbReference>
<evidence type="ECO:0000313" key="6">
    <source>
        <dbReference type="Proteomes" id="UP000218627"/>
    </source>
</evidence>
<dbReference type="CDD" id="cd00130">
    <property type="entry name" value="PAS"/>
    <property type="match status" value="1"/>
</dbReference>
<name>A0A285NX45_9AQUI</name>
<dbReference type="PROSITE" id="PS50887">
    <property type="entry name" value="GGDEF"/>
    <property type="match status" value="1"/>
</dbReference>
<dbReference type="Gene3D" id="3.30.450.40">
    <property type="match status" value="1"/>
</dbReference>
<dbReference type="Proteomes" id="UP000218627">
    <property type="component" value="Unassembled WGS sequence"/>
</dbReference>
<dbReference type="PROSITE" id="PS50112">
    <property type="entry name" value="PAS"/>
    <property type="match status" value="1"/>
</dbReference>
<dbReference type="SUPFAM" id="SSF55073">
    <property type="entry name" value="Nucleotide cyclase"/>
    <property type="match status" value="1"/>
</dbReference>
<dbReference type="SMART" id="SM00086">
    <property type="entry name" value="PAC"/>
    <property type="match status" value="1"/>
</dbReference>
<feature type="domain" description="PAC" evidence="2">
    <location>
        <begin position="405"/>
        <end position="458"/>
    </location>
</feature>
<evidence type="ECO:0000259" key="2">
    <source>
        <dbReference type="PROSITE" id="PS50113"/>
    </source>
</evidence>
<evidence type="ECO:0000313" key="5">
    <source>
        <dbReference type="EMBL" id="SNZ13597.1"/>
    </source>
</evidence>
<dbReference type="SMART" id="SM00052">
    <property type="entry name" value="EAL"/>
    <property type="match status" value="1"/>
</dbReference>
<dbReference type="SUPFAM" id="SSF55781">
    <property type="entry name" value="GAF domain-like"/>
    <property type="match status" value="1"/>
</dbReference>
<dbReference type="InterPro" id="IPR000014">
    <property type="entry name" value="PAS"/>
</dbReference>
<dbReference type="InterPro" id="IPR050706">
    <property type="entry name" value="Cyclic-di-GMP_PDE-like"/>
</dbReference>
<keyword evidence="6" id="KW-1185">Reference proteome</keyword>
<evidence type="ECO:0000259" key="1">
    <source>
        <dbReference type="PROSITE" id="PS50112"/>
    </source>
</evidence>
<dbReference type="Gene3D" id="3.30.450.20">
    <property type="entry name" value="PAS domain"/>
    <property type="match status" value="1"/>
</dbReference>
<dbReference type="InterPro" id="IPR029016">
    <property type="entry name" value="GAF-like_dom_sf"/>
</dbReference>
<sequence>MKLLDFFRKSSELYSLEREEFVKGLLKLCAQFLSAQRTSLWNVKGDILFCEYMYTKSEDDFIGGLQVKKENCLEFIDYLQKERVISAEKPFNLKISACMGEYLGFRNTQSLLIASLTTEKGELTDFIMCEHDVKKAYSEEDICVLLLSSVYLKKHYERQRALFIANMYKVLSAVNNIVLKANSKEEVLQQLCQIMIQVAGFRMVWIGFLDSEGNLKPHYTCGSVEGYLDEITINIYDEKLNKGPSARAILEQKVQVNNDTETNPDVLPWRVQMLKRKYLSSCACPITLKGKVIGTINLYSDKKGFFTEEIVGLVEEVGRDVSFALEHLDTLKNIQILYRAIEQSDEWTLITDIEGKILYANPAVERISGYSREELIGKTPRVFKSGFHGREFYKKLWDTILSGEEFHEIFINRRKDGSLFYLDQIITPIKDDAGRITNFVSTARDITLMREIEEKMHKIINYDPLTNLPKRDHFLRELERNIKEKSDSTIGVFLIDIHNFSAVNALYGYEFGDRLLKSFAERLMTLPGFWARYGDDAFIGFKELDSKEEIYNLLKDIFKMGELKLENFNYRLGFHVGISIYPDDANNTLDLLHAVEIALRKAEEKAPGSFELYNEEEKEKLLERLKLVEELKTALEKGEFLLHFQPIYSSLDLKPAMAEVLLRWNSERFGFLQAGSFIDILEETELIVDVGYYVFEQCLSMIKRYNLEIPISINLSPVQIKREDLPDRLSELLNKYRVPAELILLEITEGTLIEDLQKAQTLLKVLKEHGFSIVLDDFGVKYSSLSYLTRLSIDYIKIDMSFTKEVDTDERVLNVVKAIVSIANVLGAKTVAEGIERRSQLDILREIGCHYLQGFYLGKPMDIRDLLKLLRS</sequence>
<dbReference type="SUPFAM" id="SSF141868">
    <property type="entry name" value="EAL domain-like"/>
    <property type="match status" value="1"/>
</dbReference>
<dbReference type="Gene3D" id="3.20.20.450">
    <property type="entry name" value="EAL domain"/>
    <property type="match status" value="1"/>
</dbReference>
<dbReference type="InterPro" id="IPR000160">
    <property type="entry name" value="GGDEF_dom"/>
</dbReference>
<dbReference type="InterPro" id="IPR035965">
    <property type="entry name" value="PAS-like_dom_sf"/>
</dbReference>
<evidence type="ECO:0000259" key="3">
    <source>
        <dbReference type="PROSITE" id="PS50883"/>
    </source>
</evidence>
<dbReference type="SUPFAM" id="SSF55785">
    <property type="entry name" value="PYP-like sensor domain (PAS domain)"/>
    <property type="match status" value="1"/>
</dbReference>
<organism evidence="5 6">
    <name type="scientific">Hydrogenobacter hydrogenophilus</name>
    <dbReference type="NCBI Taxonomy" id="35835"/>
    <lineage>
        <taxon>Bacteria</taxon>
        <taxon>Pseudomonadati</taxon>
        <taxon>Aquificota</taxon>
        <taxon>Aquificia</taxon>
        <taxon>Aquificales</taxon>
        <taxon>Aquificaceae</taxon>
        <taxon>Hydrogenobacter</taxon>
    </lineage>
</organism>
<dbReference type="InterPro" id="IPR043128">
    <property type="entry name" value="Rev_trsase/Diguanyl_cyclase"/>
</dbReference>
<dbReference type="InterPro" id="IPR003018">
    <property type="entry name" value="GAF"/>
</dbReference>
<feature type="domain" description="EAL" evidence="3">
    <location>
        <begin position="624"/>
        <end position="872"/>
    </location>
</feature>
<dbReference type="NCBIfam" id="TIGR00254">
    <property type="entry name" value="GGDEF"/>
    <property type="match status" value="1"/>
</dbReference>
<dbReference type="Pfam" id="PF13426">
    <property type="entry name" value="PAS_9"/>
    <property type="match status" value="1"/>
</dbReference>
<dbReference type="PANTHER" id="PTHR33121">
    <property type="entry name" value="CYCLIC DI-GMP PHOSPHODIESTERASE PDEF"/>
    <property type="match status" value="1"/>
</dbReference>
<dbReference type="InterPro" id="IPR000700">
    <property type="entry name" value="PAS-assoc_C"/>
</dbReference>
<dbReference type="EMBL" id="OBEN01000003">
    <property type="protein sequence ID" value="SNZ13597.1"/>
    <property type="molecule type" value="Genomic_DNA"/>
</dbReference>
<feature type="domain" description="PAS" evidence="1">
    <location>
        <begin position="333"/>
        <end position="379"/>
    </location>
</feature>
<dbReference type="OrthoDB" id="9762141at2"/>
<dbReference type="InterPro" id="IPR001610">
    <property type="entry name" value="PAC"/>
</dbReference>
<dbReference type="Pfam" id="PF00990">
    <property type="entry name" value="GGDEF"/>
    <property type="match status" value="1"/>
</dbReference>
<dbReference type="CDD" id="cd01948">
    <property type="entry name" value="EAL"/>
    <property type="match status" value="1"/>
</dbReference>
<dbReference type="RefSeq" id="WP_096601411.1">
    <property type="nucleotide sequence ID" value="NZ_OBEN01000003.1"/>
</dbReference>
<dbReference type="InterPro" id="IPR029787">
    <property type="entry name" value="Nucleotide_cyclase"/>
</dbReference>
<dbReference type="Gene3D" id="3.30.70.270">
    <property type="match status" value="1"/>
</dbReference>
<proteinExistence type="predicted"/>
<dbReference type="Pfam" id="PF13185">
    <property type="entry name" value="GAF_2"/>
    <property type="match status" value="1"/>
</dbReference>
<dbReference type="CDD" id="cd01949">
    <property type="entry name" value="GGDEF"/>
    <property type="match status" value="1"/>
</dbReference>
<dbReference type="InterPro" id="IPR001633">
    <property type="entry name" value="EAL_dom"/>
</dbReference>
<evidence type="ECO:0000259" key="4">
    <source>
        <dbReference type="PROSITE" id="PS50887"/>
    </source>
</evidence>
<dbReference type="NCBIfam" id="TIGR00229">
    <property type="entry name" value="sensory_box"/>
    <property type="match status" value="1"/>
</dbReference>
<gene>
    <name evidence="5" type="ORF">SAMN06265353_0806</name>
</gene>
<reference evidence="6" key="1">
    <citation type="submission" date="2017-09" db="EMBL/GenBank/DDBJ databases">
        <authorList>
            <person name="Varghese N."/>
            <person name="Submissions S."/>
        </authorList>
    </citation>
    <scope>NUCLEOTIDE SEQUENCE [LARGE SCALE GENOMIC DNA]</scope>
    <source>
        <strain evidence="6">DSM 2913</strain>
    </source>
</reference>
<dbReference type="PROSITE" id="PS50113">
    <property type="entry name" value="PAC"/>
    <property type="match status" value="1"/>
</dbReference>
<dbReference type="AlphaFoldDB" id="A0A285NX45"/>
<dbReference type="PANTHER" id="PTHR33121:SF71">
    <property type="entry name" value="OXYGEN SENSOR PROTEIN DOSP"/>
    <property type="match status" value="1"/>
</dbReference>
<dbReference type="PROSITE" id="PS50883">
    <property type="entry name" value="EAL"/>
    <property type="match status" value="1"/>
</dbReference>